<evidence type="ECO:0000313" key="5">
    <source>
        <dbReference type="Proteomes" id="UP000295293"/>
    </source>
</evidence>
<dbReference type="RefSeq" id="WP_133817874.1">
    <property type="nucleotide sequence ID" value="NZ_SNZH01000003.1"/>
</dbReference>
<keyword evidence="2" id="KW-0812">Transmembrane</keyword>
<dbReference type="Gene3D" id="3.40.50.1820">
    <property type="entry name" value="alpha/beta hydrolase"/>
    <property type="match status" value="1"/>
</dbReference>
<dbReference type="InterPro" id="IPR029058">
    <property type="entry name" value="AB_hydrolase_fold"/>
</dbReference>
<dbReference type="NCBIfam" id="NF041940">
    <property type="entry name" value="choice_anch_X"/>
    <property type="match status" value="1"/>
</dbReference>
<protein>
    <submittedName>
        <fullName evidence="4">Uncharacterized protein</fullName>
    </submittedName>
</protein>
<dbReference type="AlphaFoldDB" id="A0A4R6Z528"/>
<keyword evidence="2" id="KW-0472">Membrane</keyword>
<keyword evidence="3" id="KW-0732">Signal</keyword>
<organism evidence="4 5">
    <name type="scientific">Tahibacter aquaticus</name>
    <dbReference type="NCBI Taxonomy" id="520092"/>
    <lineage>
        <taxon>Bacteria</taxon>
        <taxon>Pseudomonadati</taxon>
        <taxon>Pseudomonadota</taxon>
        <taxon>Gammaproteobacteria</taxon>
        <taxon>Lysobacterales</taxon>
        <taxon>Rhodanobacteraceae</taxon>
        <taxon>Tahibacter</taxon>
    </lineage>
</organism>
<feature type="signal peptide" evidence="3">
    <location>
        <begin position="1"/>
        <end position="30"/>
    </location>
</feature>
<feature type="region of interest" description="Disordered" evidence="1">
    <location>
        <begin position="465"/>
        <end position="488"/>
    </location>
</feature>
<feature type="transmembrane region" description="Helical" evidence="2">
    <location>
        <begin position="957"/>
        <end position="978"/>
    </location>
</feature>
<keyword evidence="5" id="KW-1185">Reference proteome</keyword>
<keyword evidence="2" id="KW-1133">Transmembrane helix</keyword>
<sequence length="988" mass="103410">MSFMKILARKNGVLLPFFSLALLFATPVVAGDPRPGEPGYQAYAPPKQNSVRHVGNSPFTPPQSSDLRYVVDTAPGLDTGCVFRDAGPLIFDIPVDRAVGNLAQLRAKGLISETVLLSMPAYDVDFTGDAGPGRFPERNRVVFNGHVVPGEFLKGANGVWRQNTFRVPVEWVRFPADPGQGGSVATELNRVEVHIDVLNTDLVWCTEIDWAALELEKAVRPVVGVHGIFSGGYIWDALWVPRLAAFGVPMTHLNLGALGGISANAAQIATHVEAVKRRWGVDRVNIVAHSKGGLDSREFVENNDSVENLLQLGTPNAGSPLADKIQASSVVLFGLGGTLVANALAGPAGYQLTTPYMYFYNRNHGPNAKVDYTAVAGDYNPDCLAINIFCRPLSRLLLSLSEAPGDTIVPVWSAHALSYTRKVPVVSRGENLDATHSGLHASAGVFSDNYRFLLEAGAGKQENAAGAGAEKSAQGSSPSMIATGTVGGEIGSGQNRTHAVAVDQRLPTLFTLLYPSGALGMSLISPSGRRIDPAVAAADPDIEYEQSDIPGGRAAVYGLLAAEAGIWTVEVAAGALGSSVAYAVQAQLQNADLVLSSPSIGEALSIGGQVVLKAAVTDAQVPVTGASVTARVRRPDATVQNFAMRDDGIAPDTVANDGIYQATVADNKLAGFQPVAFSASGVRANGAAFSREIFGLIAVSSANASFTGTLSDAGEDSNSDGLFDHLVLRAQVNAGAAGEYRIYGELTDSAGNRHEAAQVIALQAGTNVVELRFDGAAIFARAIDGPYTVAVLRLAQNTPEGAVPAAELSSAFQTAAYRYTAFQHEPIRVSGSATSAGVDSDGDRLFDLLNIHVDADIDRAGFYQWSGVLVDRNGNELGFAFGAADLVAGTNRLLFSFDAVPIGRSGVDGPYFLRDVLIFGAGANAVVDLAIPTLPFSANQFEGFAGGPVVPAVPVPLGGPFVLATIGLLLGGFGLSRLRRRQIAGTGR</sequence>
<feature type="compositionally biased region" description="Polar residues" evidence="1">
    <location>
        <begin position="473"/>
        <end position="482"/>
    </location>
</feature>
<dbReference type="OrthoDB" id="869379at2"/>
<dbReference type="EMBL" id="SNZH01000003">
    <property type="protein sequence ID" value="TDR46744.1"/>
    <property type="molecule type" value="Genomic_DNA"/>
</dbReference>
<dbReference type="Proteomes" id="UP000295293">
    <property type="component" value="Unassembled WGS sequence"/>
</dbReference>
<evidence type="ECO:0000313" key="4">
    <source>
        <dbReference type="EMBL" id="TDR46744.1"/>
    </source>
</evidence>
<evidence type="ECO:0000256" key="2">
    <source>
        <dbReference type="SAM" id="Phobius"/>
    </source>
</evidence>
<evidence type="ECO:0000256" key="3">
    <source>
        <dbReference type="SAM" id="SignalP"/>
    </source>
</evidence>
<feature type="chain" id="PRO_5020447655" evidence="3">
    <location>
        <begin position="31"/>
        <end position="988"/>
    </location>
</feature>
<name>A0A4R6Z528_9GAMM</name>
<dbReference type="SUPFAM" id="SSF53474">
    <property type="entry name" value="alpha/beta-Hydrolases"/>
    <property type="match status" value="1"/>
</dbReference>
<accession>A0A4R6Z528</accession>
<proteinExistence type="predicted"/>
<evidence type="ECO:0000256" key="1">
    <source>
        <dbReference type="SAM" id="MobiDB-lite"/>
    </source>
</evidence>
<reference evidence="4 5" key="1">
    <citation type="submission" date="2019-03" db="EMBL/GenBank/DDBJ databases">
        <title>Genomic Encyclopedia of Type Strains, Phase IV (KMG-IV): sequencing the most valuable type-strain genomes for metagenomic binning, comparative biology and taxonomic classification.</title>
        <authorList>
            <person name="Goeker M."/>
        </authorList>
    </citation>
    <scope>NUCLEOTIDE SEQUENCE [LARGE SCALE GENOMIC DNA]</scope>
    <source>
        <strain evidence="4 5">DSM 21667</strain>
    </source>
</reference>
<gene>
    <name evidence="4" type="ORF">DFR29_103280</name>
</gene>
<comment type="caution">
    <text evidence="4">The sequence shown here is derived from an EMBL/GenBank/DDBJ whole genome shotgun (WGS) entry which is preliminary data.</text>
</comment>